<dbReference type="RefSeq" id="WP_245883727.1">
    <property type="nucleotide sequence ID" value="NZ_PVTT01000001.1"/>
</dbReference>
<organism evidence="1 2">
    <name type="scientific">Hasllibacter halocynthiae</name>
    <dbReference type="NCBI Taxonomy" id="595589"/>
    <lineage>
        <taxon>Bacteria</taxon>
        <taxon>Pseudomonadati</taxon>
        <taxon>Pseudomonadota</taxon>
        <taxon>Alphaproteobacteria</taxon>
        <taxon>Rhodobacterales</taxon>
        <taxon>Roseobacteraceae</taxon>
        <taxon>Hasllibacter</taxon>
    </lineage>
</organism>
<sequence>MQKENAPEGALITAAAPEGAEAELREEADRLIAQLRDMVGYYDLLMAEARETGGPPNGKDAKGLLLDMGSMSRRVCAAIEGLDGGRRERAGIARGDYALDLAAARGAVLSRLESLARERRAKRVPR</sequence>
<gene>
    <name evidence="1" type="ORF">BCF33_0991</name>
</gene>
<accession>A0A2T0X8W4</accession>
<evidence type="ECO:0000313" key="2">
    <source>
        <dbReference type="Proteomes" id="UP000238801"/>
    </source>
</evidence>
<reference evidence="1 2" key="1">
    <citation type="submission" date="2018-03" db="EMBL/GenBank/DDBJ databases">
        <title>Genomic Encyclopedia of Archaeal and Bacterial Type Strains, Phase II (KMG-II): from individual species to whole genera.</title>
        <authorList>
            <person name="Goeker M."/>
        </authorList>
    </citation>
    <scope>NUCLEOTIDE SEQUENCE [LARGE SCALE GENOMIC DNA]</scope>
    <source>
        <strain evidence="1 2">DSM 29318</strain>
    </source>
</reference>
<name>A0A2T0X8W4_9RHOB</name>
<protein>
    <submittedName>
        <fullName evidence="1">Uncharacterized protein</fullName>
    </submittedName>
</protein>
<evidence type="ECO:0000313" key="1">
    <source>
        <dbReference type="EMBL" id="PRY95373.1"/>
    </source>
</evidence>
<comment type="caution">
    <text evidence="1">The sequence shown here is derived from an EMBL/GenBank/DDBJ whole genome shotgun (WGS) entry which is preliminary data.</text>
</comment>
<proteinExistence type="predicted"/>
<keyword evidence="2" id="KW-1185">Reference proteome</keyword>
<dbReference type="AlphaFoldDB" id="A0A2T0X8W4"/>
<dbReference type="EMBL" id="PVTT01000001">
    <property type="protein sequence ID" value="PRY95373.1"/>
    <property type="molecule type" value="Genomic_DNA"/>
</dbReference>
<dbReference type="Proteomes" id="UP000238801">
    <property type="component" value="Unassembled WGS sequence"/>
</dbReference>